<feature type="transmembrane region" description="Helical" evidence="2">
    <location>
        <begin position="60"/>
        <end position="85"/>
    </location>
</feature>
<dbReference type="InterPro" id="IPR029787">
    <property type="entry name" value="Nucleotide_cyclase"/>
</dbReference>
<keyword evidence="4" id="KW-0548">Nucleotidyltransferase</keyword>
<feature type="domain" description="GGDEF" evidence="3">
    <location>
        <begin position="224"/>
        <end position="352"/>
    </location>
</feature>
<dbReference type="CDD" id="cd01949">
    <property type="entry name" value="GGDEF"/>
    <property type="match status" value="1"/>
</dbReference>
<keyword evidence="4" id="KW-0808">Transferase</keyword>
<dbReference type="Pfam" id="PF00990">
    <property type="entry name" value="GGDEF"/>
    <property type="match status" value="1"/>
</dbReference>
<dbReference type="Proteomes" id="UP001217044">
    <property type="component" value="Plasmid pDATS01"/>
</dbReference>
<dbReference type="SUPFAM" id="SSF55073">
    <property type="entry name" value="Nucleotide cyclase"/>
    <property type="match status" value="1"/>
</dbReference>
<keyword evidence="4" id="KW-0614">Plasmid</keyword>
<dbReference type="EMBL" id="CP115166">
    <property type="protein sequence ID" value="WDA60283.1"/>
    <property type="molecule type" value="Genomic_DNA"/>
</dbReference>
<proteinExistence type="predicted"/>
<protein>
    <submittedName>
        <fullName evidence="4">Diguanylate cyclase</fullName>
        <ecNumber evidence="4">2.7.7.65</ecNumber>
    </submittedName>
</protein>
<dbReference type="PROSITE" id="PS50887">
    <property type="entry name" value="GGDEF"/>
    <property type="match status" value="1"/>
</dbReference>
<evidence type="ECO:0000259" key="3">
    <source>
        <dbReference type="PROSITE" id="PS50887"/>
    </source>
</evidence>
<dbReference type="InterPro" id="IPR000160">
    <property type="entry name" value="GGDEF_dom"/>
</dbReference>
<feature type="transmembrane region" description="Helical" evidence="2">
    <location>
        <begin position="36"/>
        <end position="53"/>
    </location>
</feature>
<feature type="compositionally biased region" description="Pro residues" evidence="1">
    <location>
        <begin position="486"/>
        <end position="495"/>
    </location>
</feature>
<dbReference type="InterPro" id="IPR050469">
    <property type="entry name" value="Diguanylate_Cyclase"/>
</dbReference>
<evidence type="ECO:0000256" key="2">
    <source>
        <dbReference type="SAM" id="Phobius"/>
    </source>
</evidence>
<feature type="transmembrane region" description="Helical" evidence="2">
    <location>
        <begin position="97"/>
        <end position="119"/>
    </location>
</feature>
<evidence type="ECO:0000313" key="4">
    <source>
        <dbReference type="EMBL" id="WDA60283.1"/>
    </source>
</evidence>
<dbReference type="PANTHER" id="PTHR45138">
    <property type="entry name" value="REGULATORY COMPONENTS OF SENSORY TRANSDUCTION SYSTEM"/>
    <property type="match status" value="1"/>
</dbReference>
<dbReference type="RefSeq" id="WP_273991065.1">
    <property type="nucleotide sequence ID" value="NZ_BAABQT010000004.1"/>
</dbReference>
<evidence type="ECO:0000313" key="5">
    <source>
        <dbReference type="Proteomes" id="UP001217044"/>
    </source>
</evidence>
<organism evidence="4 5">
    <name type="scientific">Deinococcus aquaticus</name>
    <dbReference type="NCBI Taxonomy" id="328692"/>
    <lineage>
        <taxon>Bacteria</taxon>
        <taxon>Thermotogati</taxon>
        <taxon>Deinococcota</taxon>
        <taxon>Deinococci</taxon>
        <taxon>Deinococcales</taxon>
        <taxon>Deinococcaceae</taxon>
        <taxon>Deinococcus</taxon>
    </lineage>
</organism>
<dbReference type="PANTHER" id="PTHR45138:SF9">
    <property type="entry name" value="DIGUANYLATE CYCLASE DGCM-RELATED"/>
    <property type="match status" value="1"/>
</dbReference>
<dbReference type="InterPro" id="IPR043128">
    <property type="entry name" value="Rev_trsase/Diguanyl_cyclase"/>
</dbReference>
<accession>A0ABY7V4Z8</accession>
<keyword evidence="2" id="KW-0812">Transmembrane</keyword>
<feature type="region of interest" description="Disordered" evidence="1">
    <location>
        <begin position="426"/>
        <end position="495"/>
    </location>
</feature>
<name>A0ABY7V4Z8_9DEIO</name>
<reference evidence="4 5" key="1">
    <citation type="submission" date="2022-12" db="EMBL/GenBank/DDBJ databases">
        <title>Genome Sequence of Deinococcus aquaticus Type Strain PB314.</title>
        <authorList>
            <person name="Albert C."/>
            <person name="Hill J."/>
            <person name="Boren L."/>
            <person name="Scholz-Ng S."/>
            <person name="Fatema N."/>
            <person name="Grosso R."/>
            <person name="Soboslay E."/>
            <person name="Tuohy J."/>
        </authorList>
    </citation>
    <scope>NUCLEOTIDE SEQUENCE [LARGE SCALE GENOMIC DNA]</scope>
    <source>
        <strain evidence="4 5">PB-314</strain>
        <plasmid evidence="4 5">pDATS01</plasmid>
    </source>
</reference>
<dbReference type="GO" id="GO:0052621">
    <property type="term" value="F:diguanylate cyclase activity"/>
    <property type="evidence" value="ECO:0007669"/>
    <property type="project" value="UniProtKB-EC"/>
</dbReference>
<keyword evidence="2" id="KW-0472">Membrane</keyword>
<dbReference type="EC" id="2.7.7.65" evidence="4"/>
<sequence length="495" mass="52291">MLITLLSNLGLVALFSYALGLTYRSWPPSHAPADVARRVLLAALSAVVLGVHGGPEGHLYLIPLALAALRYGPLSGVAVAAPAVLTSLLIPGAVLPAAVHMLIAAATLTLLATLLAPRLRMDLPPDHHHRLWWGTPLLFGPVLLISHLSSQWFPAAPLPGAGWANLLPELLISCLSVVLLHSALHSRLHLLRVSDTFRAEAHTDVLTGLSNRRQFDQDLPFLQPGDHLLVMDLDHFKRVNDEYGHTEGDAVLRRVALLLRGTLRPSDPAYRIGGEEFAVILRGTPTPQAEAVAQRCLSAARQWTGSGPTVTLSAGLACHGPNDAPLRTHQRADEALYAAKSSGTACAPRRTGRASRPHYSSRCGPPCPSSTVTSRPLRLAGTPCCRPRARACPAPKPAVCTWSNTATSSCSPSAASTTACWASAAPLPDSGRGTAARTTSGRPALPASCGATPSRPPRTPRYARPSRWAASNRTCSGGWATSPKPWACPSPPTAT</sequence>
<dbReference type="NCBIfam" id="TIGR00254">
    <property type="entry name" value="GGDEF"/>
    <property type="match status" value="1"/>
</dbReference>
<dbReference type="SMART" id="SM00267">
    <property type="entry name" value="GGDEF"/>
    <property type="match status" value="1"/>
</dbReference>
<evidence type="ECO:0000256" key="1">
    <source>
        <dbReference type="SAM" id="MobiDB-lite"/>
    </source>
</evidence>
<gene>
    <name evidence="4" type="ORF">M8445_16460</name>
</gene>
<geneLocation type="plasmid" evidence="4 5">
    <name>pDATS01</name>
</geneLocation>
<keyword evidence="5" id="KW-1185">Reference proteome</keyword>
<keyword evidence="2" id="KW-1133">Transmembrane helix</keyword>
<dbReference type="Gene3D" id="3.30.70.270">
    <property type="match status" value="1"/>
</dbReference>
<feature type="transmembrane region" description="Helical" evidence="2">
    <location>
        <begin position="131"/>
        <end position="150"/>
    </location>
</feature>